<organism evidence="1 2">
    <name type="scientific">Amycolatopsis methanolica 239</name>
    <dbReference type="NCBI Taxonomy" id="1068978"/>
    <lineage>
        <taxon>Bacteria</taxon>
        <taxon>Bacillati</taxon>
        <taxon>Actinomycetota</taxon>
        <taxon>Actinomycetes</taxon>
        <taxon>Pseudonocardiales</taxon>
        <taxon>Pseudonocardiaceae</taxon>
        <taxon>Amycolatopsis</taxon>
        <taxon>Amycolatopsis methanolica group</taxon>
    </lineage>
</organism>
<dbReference type="PATRIC" id="fig|1068978.7.peg.59"/>
<dbReference type="EMBL" id="CP009110">
    <property type="protein sequence ID" value="AIJ20147.1"/>
    <property type="molecule type" value="Genomic_DNA"/>
</dbReference>
<name>A0A076MQY8_AMYME</name>
<sequence length="39" mass="3940">MIRLLGVGKRYGDARVLTGVDLEVRPGTVVGVVGANGSG</sequence>
<dbReference type="KEGG" id="amq:AMETH_0055"/>
<dbReference type="Gene3D" id="3.40.50.300">
    <property type="entry name" value="P-loop containing nucleotide triphosphate hydrolases"/>
    <property type="match status" value="1"/>
</dbReference>
<evidence type="ECO:0000313" key="2">
    <source>
        <dbReference type="Proteomes" id="UP000062973"/>
    </source>
</evidence>
<evidence type="ECO:0008006" key="3">
    <source>
        <dbReference type="Google" id="ProtNLM"/>
    </source>
</evidence>
<evidence type="ECO:0000313" key="1">
    <source>
        <dbReference type="EMBL" id="AIJ20147.1"/>
    </source>
</evidence>
<dbReference type="InterPro" id="IPR027417">
    <property type="entry name" value="P-loop_NTPase"/>
</dbReference>
<protein>
    <recommendedName>
        <fullName evidence="3">ABC transporter ATP-binding protein</fullName>
    </recommendedName>
</protein>
<reference evidence="1 2" key="1">
    <citation type="submission" date="2014-07" db="EMBL/GenBank/DDBJ databases">
        <title>Whole Genome Sequence of the Amycolatopsis methanolica 239.</title>
        <authorList>
            <person name="Tang B."/>
        </authorList>
    </citation>
    <scope>NUCLEOTIDE SEQUENCE [LARGE SCALE GENOMIC DNA]</scope>
    <source>
        <strain evidence="1 2">239</strain>
    </source>
</reference>
<keyword evidence="2" id="KW-1185">Reference proteome</keyword>
<dbReference type="HOGENOM" id="CLU_3303693_0_0_11"/>
<dbReference type="Proteomes" id="UP000062973">
    <property type="component" value="Chromosome"/>
</dbReference>
<gene>
    <name evidence="1" type="ORF">AMETH_0055</name>
</gene>
<accession>A0A076MQY8</accession>
<dbReference type="AlphaFoldDB" id="A0A076MQY8"/>
<proteinExistence type="predicted"/>
<dbReference type="SUPFAM" id="SSF52540">
    <property type="entry name" value="P-loop containing nucleoside triphosphate hydrolases"/>
    <property type="match status" value="1"/>
</dbReference>
<dbReference type="STRING" id="1068978.AMETH_0055"/>